<proteinExistence type="inferred from homology"/>
<accession>A0A437ACA7</accession>
<comment type="function">
    <text evidence="1">Transcription factor involved in RNA polymerase II transcription regulation. May function in both SPT15/TBP post-recruitment and recruitment steps of transcription.</text>
</comment>
<dbReference type="VEuPathDB" id="FungiDB:DFL_002680"/>
<dbReference type="OrthoDB" id="21124at2759"/>
<comment type="caution">
    <text evidence="6">The sequence shown here is derived from an EMBL/GenBank/DDBJ whole genome shotgun (WGS) entry which is preliminary data.</text>
</comment>
<feature type="compositionally biased region" description="Basic and acidic residues" evidence="4">
    <location>
        <begin position="165"/>
        <end position="184"/>
    </location>
</feature>
<dbReference type="GO" id="GO:0005634">
    <property type="term" value="C:nucleus"/>
    <property type="evidence" value="ECO:0007669"/>
    <property type="project" value="UniProtKB-SubCell"/>
</dbReference>
<protein>
    <recommendedName>
        <fullName evidence="5">TFIIS N-terminal domain-containing protein</fullName>
    </recommendedName>
</protein>
<dbReference type="Proteomes" id="UP000283090">
    <property type="component" value="Unassembled WGS sequence"/>
</dbReference>
<feature type="region of interest" description="Disordered" evidence="4">
    <location>
        <begin position="407"/>
        <end position="442"/>
    </location>
</feature>
<dbReference type="Gene3D" id="1.20.930.10">
    <property type="entry name" value="Conserved domain common to transcription factors TFIIS, elongin A, CRSP70"/>
    <property type="match status" value="1"/>
</dbReference>
<sequence length="442" mass="49419">MSEMTTRDNPVTADASSKPPTPKGFGDGISDMEISDNEPEPPRKKIVTQGLDSEDDVVPVDQAGRSADKDNNLADADSDIEDLSDLEADLDEELAELGDLDDDDADMDGGKGEVVIDQDAVRKMGVHRRAPGEASISRKKKEATRRSRKARDDTRDTGSDGGDGPVKESRPLTEAERKLQDLDNKISNATKAPRKRKQEGDSTHWDDLLADLTARMTSAVKHDIEDKEAGRPATRKLTMLQEVVAAFRSKDMRMNMDGEILKALRFWLEPLPDRSLPAYDIQRELFQILVEMPDIKYDELRISGLGKLLNFYIRDARPQQHIRFTAQKLYENWSRPILEKSNNYRHRKIETAEFDQSQKRARTKLSDLKDKPDALAPPQLKSNRTRVPDATPQTYTIAPKSKLVTPDLKTARPLGANAEDQIRRLKARATGKVGRGSGRSGA</sequence>
<keyword evidence="7" id="KW-1185">Reference proteome</keyword>
<feature type="compositionally biased region" description="Acidic residues" evidence="4">
    <location>
        <begin position="93"/>
        <end position="107"/>
    </location>
</feature>
<dbReference type="InterPro" id="IPR051037">
    <property type="entry name" value="RNAPII_TF_IWS1"/>
</dbReference>
<evidence type="ECO:0000259" key="5">
    <source>
        <dbReference type="PROSITE" id="PS51319"/>
    </source>
</evidence>
<evidence type="ECO:0000256" key="3">
    <source>
        <dbReference type="PROSITE-ProRule" id="PRU00649"/>
    </source>
</evidence>
<feature type="region of interest" description="Disordered" evidence="4">
    <location>
        <begin position="93"/>
        <end position="203"/>
    </location>
</feature>
<dbReference type="Pfam" id="PF08711">
    <property type="entry name" value="Med26"/>
    <property type="match status" value="1"/>
</dbReference>
<feature type="region of interest" description="Disordered" evidence="4">
    <location>
        <begin position="1"/>
        <end position="78"/>
    </location>
</feature>
<feature type="domain" description="TFIIS N-terminal" evidence="5">
    <location>
        <begin position="262"/>
        <end position="340"/>
    </location>
</feature>
<evidence type="ECO:0000256" key="2">
    <source>
        <dbReference type="ARBA" id="ARBA00037992"/>
    </source>
</evidence>
<dbReference type="EMBL" id="SAEB01000003">
    <property type="protein sequence ID" value="RVD88497.1"/>
    <property type="molecule type" value="Genomic_DNA"/>
</dbReference>
<keyword evidence="3" id="KW-0539">Nucleus</keyword>
<evidence type="ECO:0000256" key="4">
    <source>
        <dbReference type="SAM" id="MobiDB-lite"/>
    </source>
</evidence>
<reference evidence="6 7" key="1">
    <citation type="submission" date="2019-01" db="EMBL/GenBank/DDBJ databases">
        <title>Intercellular communication is required for trap formation in the nematode-trapping fungus Duddingtonia flagrans.</title>
        <authorList>
            <person name="Youssar L."/>
            <person name="Wernet V."/>
            <person name="Hensel N."/>
            <person name="Hildebrandt H.-G."/>
            <person name="Fischer R."/>
        </authorList>
    </citation>
    <scope>NUCLEOTIDE SEQUENCE [LARGE SCALE GENOMIC DNA]</scope>
    <source>
        <strain evidence="6 7">CBS H-5679</strain>
    </source>
</reference>
<evidence type="ECO:0000313" key="6">
    <source>
        <dbReference type="EMBL" id="RVD88497.1"/>
    </source>
</evidence>
<feature type="compositionally biased region" description="Gly residues" evidence="4">
    <location>
        <begin position="433"/>
        <end position="442"/>
    </location>
</feature>
<dbReference type="GO" id="GO:0016973">
    <property type="term" value="P:poly(A)+ mRNA export from nucleus"/>
    <property type="evidence" value="ECO:0007669"/>
    <property type="project" value="TreeGrafter"/>
</dbReference>
<evidence type="ECO:0000313" key="7">
    <source>
        <dbReference type="Proteomes" id="UP000283090"/>
    </source>
</evidence>
<gene>
    <name evidence="6" type="ORF">DFL_002680</name>
</gene>
<evidence type="ECO:0000256" key="1">
    <source>
        <dbReference type="ARBA" id="ARBA00037349"/>
    </source>
</evidence>
<dbReference type="PROSITE" id="PS51319">
    <property type="entry name" value="TFIIS_N"/>
    <property type="match status" value="1"/>
</dbReference>
<name>A0A437ACA7_ARTFL</name>
<dbReference type="PANTHER" id="PTHR46010:SF1">
    <property type="entry name" value="PROTEIN IWS1 HOMOLOG"/>
    <property type="match status" value="1"/>
</dbReference>
<comment type="similarity">
    <text evidence="2">Belongs to the IWS1 family.</text>
</comment>
<dbReference type="STRING" id="97331.A0A437ACA7"/>
<feature type="compositionally biased region" description="Basic residues" evidence="4">
    <location>
        <begin position="137"/>
        <end position="149"/>
    </location>
</feature>
<organism evidence="6 7">
    <name type="scientific">Arthrobotrys flagrans</name>
    <name type="common">Nematode-trapping fungus</name>
    <name type="synonym">Trichothecium flagrans</name>
    <dbReference type="NCBI Taxonomy" id="97331"/>
    <lineage>
        <taxon>Eukaryota</taxon>
        <taxon>Fungi</taxon>
        <taxon>Dikarya</taxon>
        <taxon>Ascomycota</taxon>
        <taxon>Pezizomycotina</taxon>
        <taxon>Orbiliomycetes</taxon>
        <taxon>Orbiliales</taxon>
        <taxon>Orbiliaceae</taxon>
        <taxon>Arthrobotrys</taxon>
    </lineage>
</organism>
<dbReference type="AlphaFoldDB" id="A0A437ACA7"/>
<dbReference type="InterPro" id="IPR017923">
    <property type="entry name" value="TFIIS_N"/>
</dbReference>
<dbReference type="PANTHER" id="PTHR46010">
    <property type="entry name" value="PROTEIN IWS1 HOMOLOG"/>
    <property type="match status" value="1"/>
</dbReference>
<comment type="subcellular location">
    <subcellularLocation>
        <location evidence="3">Nucleus</location>
    </subcellularLocation>
</comment>
<dbReference type="InterPro" id="IPR035441">
    <property type="entry name" value="TFIIS/LEDGF_dom_sf"/>
</dbReference>
<feature type="region of interest" description="Disordered" evidence="4">
    <location>
        <begin position="365"/>
        <end position="391"/>
    </location>
</feature>
<dbReference type="RefSeq" id="XP_067494041.1">
    <property type="nucleotide sequence ID" value="XM_067631502.1"/>
</dbReference>
<dbReference type="GeneID" id="93584991"/>